<sequence>MSFEFDIDSAIGFRTTLDELGEDVAEGKSYIAQHADFGIAGTGIINSFRSGHSAASGAVESQLDHIREYLTSTLSGFMGEVFFVYRSEEESVRSRLRALEDEFGAESSMMDDRREANDYSPDTGTTATGYVRETEPAESLKDVEAGSDSVYSRPEPGSVLEYFSVTYVIRSIITMCGFSDPFDWLGVKLAGDWDKFTEYSMALENLADCIDGVATNLRRHVDQLEESWTGNAYAACNVAIYDIANQLQQGTAEPLRELAGHYEEAAQIAIDAYHALEPSMGIVADAATGIGMFSAITKGVKKLVDDLGEAIDEVIGVTTETEALAAAQNTKFIEIEFVPLDRLSGPTGEDRADNLEILTEDGLPMVLEKYERQ</sequence>
<evidence type="ECO:0000313" key="2">
    <source>
        <dbReference type="EMBL" id="MBA0125444.1"/>
    </source>
</evidence>
<feature type="compositionally biased region" description="Basic and acidic residues" evidence="1">
    <location>
        <begin position="132"/>
        <end position="144"/>
    </location>
</feature>
<dbReference type="RefSeq" id="WP_180892232.1">
    <property type="nucleotide sequence ID" value="NZ_JACCKD010000002.1"/>
</dbReference>
<gene>
    <name evidence="2" type="ORF">H0B56_07815</name>
</gene>
<proteinExistence type="predicted"/>
<accession>A0A837ZYZ0</accession>
<protein>
    <submittedName>
        <fullName evidence="2">Uncharacterized protein</fullName>
    </submittedName>
</protein>
<dbReference type="EMBL" id="JACCKD010000002">
    <property type="protein sequence ID" value="MBA0125444.1"/>
    <property type="molecule type" value="Genomic_DNA"/>
</dbReference>
<dbReference type="Proteomes" id="UP000582974">
    <property type="component" value="Unassembled WGS sequence"/>
</dbReference>
<name>A0A837ZYZ0_9PSEU</name>
<organism evidence="2 3">
    <name type="scientific">Haloechinothrix aidingensis</name>
    <dbReference type="NCBI Taxonomy" id="2752311"/>
    <lineage>
        <taxon>Bacteria</taxon>
        <taxon>Bacillati</taxon>
        <taxon>Actinomycetota</taxon>
        <taxon>Actinomycetes</taxon>
        <taxon>Pseudonocardiales</taxon>
        <taxon>Pseudonocardiaceae</taxon>
        <taxon>Haloechinothrix</taxon>
    </lineage>
</organism>
<feature type="region of interest" description="Disordered" evidence="1">
    <location>
        <begin position="106"/>
        <end position="152"/>
    </location>
</feature>
<evidence type="ECO:0000313" key="3">
    <source>
        <dbReference type="Proteomes" id="UP000582974"/>
    </source>
</evidence>
<comment type="caution">
    <text evidence="2">The sequence shown here is derived from an EMBL/GenBank/DDBJ whole genome shotgun (WGS) entry which is preliminary data.</text>
</comment>
<reference evidence="2 3" key="1">
    <citation type="submission" date="2020-07" db="EMBL/GenBank/DDBJ databases">
        <title>Genome of Haloechinothrix sp.</title>
        <authorList>
            <person name="Tang S.-K."/>
            <person name="Yang L."/>
            <person name="Zhu W.-Y."/>
        </authorList>
    </citation>
    <scope>NUCLEOTIDE SEQUENCE [LARGE SCALE GENOMIC DNA]</scope>
    <source>
        <strain evidence="2 3">YIM 98757</strain>
    </source>
</reference>
<dbReference type="AlphaFoldDB" id="A0A837ZYZ0"/>
<keyword evidence="3" id="KW-1185">Reference proteome</keyword>
<evidence type="ECO:0000256" key="1">
    <source>
        <dbReference type="SAM" id="MobiDB-lite"/>
    </source>
</evidence>